<keyword evidence="1" id="KW-0472">Membrane</keyword>
<dbReference type="EMBL" id="CP019914">
    <property type="protein sequence ID" value="ASJ22472.1"/>
    <property type="molecule type" value="Genomic_DNA"/>
</dbReference>
<feature type="transmembrane region" description="Helical" evidence="1">
    <location>
        <begin position="6"/>
        <end position="24"/>
    </location>
</feature>
<evidence type="ECO:0000313" key="2">
    <source>
        <dbReference type="EMBL" id="ASJ22472.1"/>
    </source>
</evidence>
<name>A0AAC9TWU2_9SPIR</name>
<accession>A0AAC9TWU2</accession>
<protein>
    <submittedName>
        <fullName evidence="2">Uncharacterized protein</fullName>
    </submittedName>
</protein>
<reference evidence="2 3" key="1">
    <citation type="submission" date="2017-02" db="EMBL/GenBank/DDBJ databases">
        <title>Complete genome sequence of Brachyspira hampsonii genomovar I strain NSH-16 (ATCC BAA-2463).</title>
        <authorList>
            <person name="Mirajkar N.S."/>
            <person name="Gebhart C.J."/>
        </authorList>
    </citation>
    <scope>NUCLEOTIDE SEQUENCE [LARGE SCALE GENOMIC DNA]</scope>
    <source>
        <strain evidence="2 3">NSH-16</strain>
    </source>
</reference>
<dbReference type="RefSeq" id="WP_008730239.1">
    <property type="nucleotide sequence ID" value="NZ_CP019914.1"/>
</dbReference>
<dbReference type="AlphaFoldDB" id="A0AAC9TWU2"/>
<evidence type="ECO:0000256" key="1">
    <source>
        <dbReference type="SAM" id="Phobius"/>
    </source>
</evidence>
<keyword evidence="1" id="KW-0812">Transmembrane</keyword>
<organism evidence="2 3">
    <name type="scientific">Brachyspira hampsonii</name>
    <dbReference type="NCBI Taxonomy" id="1287055"/>
    <lineage>
        <taxon>Bacteria</taxon>
        <taxon>Pseudomonadati</taxon>
        <taxon>Spirochaetota</taxon>
        <taxon>Spirochaetia</taxon>
        <taxon>Brachyspirales</taxon>
        <taxon>Brachyspiraceae</taxon>
        <taxon>Brachyspira</taxon>
    </lineage>
</organism>
<keyword evidence="3" id="KW-1185">Reference proteome</keyword>
<gene>
    <name evidence="2" type="ORF">BHAMNSH16_12805</name>
</gene>
<keyword evidence="1" id="KW-1133">Transmembrane helix</keyword>
<dbReference type="Proteomes" id="UP000264880">
    <property type="component" value="Chromosome"/>
</dbReference>
<evidence type="ECO:0000313" key="3">
    <source>
        <dbReference type="Proteomes" id="UP000264880"/>
    </source>
</evidence>
<proteinExistence type="predicted"/>
<sequence length="276" mass="32065">MSDALMALSIIGICITILIIGKWVKDLILHNKQAKLKANIKDGTIEFGNDKVNTEKTIENQNKIVSNAFEHPKELSVLESKNNSEILAYYHGDNKDDENKFKYDEKITSLTVYKEYSSIISQSTLKVQSQIISYIVHNHILDKDKAELREYIKAKRIEIINIYNEALSKSSIMSINKLGLENICNFYYMIILDKIEDIYKSIYNNHQAQYDKRKAFMKNLKNIPAADRLKSYDVFINNNFTETTIKDSEIVLENLEYLQKFLLGIFHDNLKYNGVR</sequence>
<dbReference type="KEGG" id="bhp:BHAMNSH16_12805"/>